<dbReference type="EMBL" id="FOCM01000001">
    <property type="protein sequence ID" value="SEM88738.1"/>
    <property type="molecule type" value="Genomic_DNA"/>
</dbReference>
<dbReference type="Pfam" id="PF13302">
    <property type="entry name" value="Acetyltransf_3"/>
    <property type="match status" value="2"/>
</dbReference>
<reference evidence="3" key="1">
    <citation type="submission" date="2016-10" db="EMBL/GenBank/DDBJ databases">
        <authorList>
            <person name="Varghese N."/>
            <person name="Submissions S."/>
        </authorList>
    </citation>
    <scope>NUCLEOTIDE SEQUENCE [LARGE SCALE GENOMIC DNA]</scope>
    <source>
        <strain evidence="3">DSM 26893</strain>
    </source>
</reference>
<evidence type="ECO:0000313" key="3">
    <source>
        <dbReference type="Proteomes" id="UP000199372"/>
    </source>
</evidence>
<keyword evidence="2" id="KW-0808">Transferase</keyword>
<dbReference type="InterPro" id="IPR000182">
    <property type="entry name" value="GNAT_dom"/>
</dbReference>
<dbReference type="InterPro" id="IPR016181">
    <property type="entry name" value="Acyl_CoA_acyltransferase"/>
</dbReference>
<dbReference type="RefSeq" id="WP_175481646.1">
    <property type="nucleotide sequence ID" value="NZ_FOCM01000001.1"/>
</dbReference>
<organism evidence="2 3">
    <name type="scientific">Palleronia pelagia</name>
    <dbReference type="NCBI Taxonomy" id="387096"/>
    <lineage>
        <taxon>Bacteria</taxon>
        <taxon>Pseudomonadati</taxon>
        <taxon>Pseudomonadota</taxon>
        <taxon>Alphaproteobacteria</taxon>
        <taxon>Rhodobacterales</taxon>
        <taxon>Roseobacteraceae</taxon>
        <taxon>Palleronia</taxon>
    </lineage>
</organism>
<dbReference type="InterPro" id="IPR051531">
    <property type="entry name" value="N-acetyltransferase"/>
</dbReference>
<sequence>MAGVARSLRTARLTLRPPTPEDAPAIAASMGNYDVVRWLAAPPYPYDRADAERFIAETRAGSAPVWAIDDSDGLCGLIGVDPDLGYWLDRRAWGRGYATEAGDAVIDAWFAGSGAQALRASHMQGNDRSRAALLRMGFRDDGPREIWSTPLSQMMPARDLVMSRTDWAASRRYRLRTPRLRLRELRDGDVPALARIGGDARVAPMIWGATSPWPEDAAHRWVQAWKYRGRPGFRAAICTRLGRLIGTIMVAPNDTAGEGTTAWFIDPDYWGRGLCTEAAGAFLPDVMDRFELQTVVADHFADNPASGAVMRKLGFQQTGQGLGRSSARLEPAPVILYRLERATLKVSP</sequence>
<dbReference type="SUPFAM" id="SSF55729">
    <property type="entry name" value="Acyl-CoA N-acyltransferases (Nat)"/>
    <property type="match status" value="2"/>
</dbReference>
<accession>A0A1H8C3A2</accession>
<evidence type="ECO:0000259" key="1">
    <source>
        <dbReference type="PROSITE" id="PS51186"/>
    </source>
</evidence>
<evidence type="ECO:0000313" key="2">
    <source>
        <dbReference type="EMBL" id="SEM88738.1"/>
    </source>
</evidence>
<gene>
    <name evidence="2" type="ORF">SAMN04488011_101820</name>
</gene>
<dbReference type="GO" id="GO:0016747">
    <property type="term" value="F:acyltransferase activity, transferring groups other than amino-acyl groups"/>
    <property type="evidence" value="ECO:0007669"/>
    <property type="project" value="InterPro"/>
</dbReference>
<dbReference type="PANTHER" id="PTHR43792">
    <property type="entry name" value="GNAT FAMILY, PUTATIVE (AFU_ORTHOLOGUE AFUA_3G00765)-RELATED-RELATED"/>
    <property type="match status" value="1"/>
</dbReference>
<dbReference type="PROSITE" id="PS51186">
    <property type="entry name" value="GNAT"/>
    <property type="match status" value="2"/>
</dbReference>
<feature type="domain" description="N-acetyltransferase" evidence="1">
    <location>
        <begin position="13"/>
        <end position="156"/>
    </location>
</feature>
<dbReference type="Gene3D" id="3.40.630.30">
    <property type="match status" value="2"/>
</dbReference>
<feature type="domain" description="N-acetyltransferase" evidence="1">
    <location>
        <begin position="180"/>
        <end position="342"/>
    </location>
</feature>
<dbReference type="Proteomes" id="UP000199372">
    <property type="component" value="Unassembled WGS sequence"/>
</dbReference>
<protein>
    <submittedName>
        <fullName evidence="2">Protein N-acetyltransferase, RimJ/RimL family</fullName>
    </submittedName>
</protein>
<dbReference type="AlphaFoldDB" id="A0A1H8C3A2"/>
<name>A0A1H8C3A2_9RHOB</name>
<keyword evidence="3" id="KW-1185">Reference proteome</keyword>
<proteinExistence type="predicted"/>